<dbReference type="GO" id="GO:0002189">
    <property type="term" value="C:ribose phosphate diphosphokinase complex"/>
    <property type="evidence" value="ECO:0007669"/>
    <property type="project" value="TreeGrafter"/>
</dbReference>
<evidence type="ECO:0000256" key="2">
    <source>
        <dbReference type="ARBA" id="ARBA00022679"/>
    </source>
</evidence>
<evidence type="ECO:0000256" key="4">
    <source>
        <dbReference type="ARBA" id="ARBA00022741"/>
    </source>
</evidence>
<accession>A0A254THC1</accession>
<dbReference type="PANTHER" id="PTHR10210">
    <property type="entry name" value="RIBOSE-PHOSPHATE DIPHOSPHOKINASE FAMILY MEMBER"/>
    <property type="match status" value="1"/>
</dbReference>
<dbReference type="SUPFAM" id="SSF53271">
    <property type="entry name" value="PRTase-like"/>
    <property type="match status" value="2"/>
</dbReference>
<protein>
    <recommendedName>
        <fullName evidence="1">ribose-phosphate diphosphokinase</fullName>
        <ecNumber evidence="1">2.7.6.1</ecNumber>
    </recommendedName>
</protein>
<evidence type="ECO:0000256" key="7">
    <source>
        <dbReference type="ARBA" id="ARBA00049535"/>
    </source>
</evidence>
<evidence type="ECO:0000256" key="3">
    <source>
        <dbReference type="ARBA" id="ARBA00022727"/>
    </source>
</evidence>
<dbReference type="SMART" id="SM01400">
    <property type="entry name" value="Pribosyltran_N"/>
    <property type="match status" value="1"/>
</dbReference>
<dbReference type="GO" id="GO:0016301">
    <property type="term" value="F:kinase activity"/>
    <property type="evidence" value="ECO:0007669"/>
    <property type="project" value="UniProtKB-KW"/>
</dbReference>
<evidence type="ECO:0000256" key="8">
    <source>
        <dbReference type="RuleBase" id="RU004324"/>
    </source>
</evidence>
<dbReference type="NCBIfam" id="TIGR01251">
    <property type="entry name" value="ribP_PPkin"/>
    <property type="match status" value="1"/>
</dbReference>
<keyword evidence="5" id="KW-0418">Kinase</keyword>
<evidence type="ECO:0000256" key="1">
    <source>
        <dbReference type="ARBA" id="ARBA00013247"/>
    </source>
</evidence>
<dbReference type="EC" id="2.7.6.1" evidence="1"/>
<dbReference type="GO" id="GO:0006015">
    <property type="term" value="P:5-phosphoribose 1-diphosphate biosynthetic process"/>
    <property type="evidence" value="ECO:0007669"/>
    <property type="project" value="TreeGrafter"/>
</dbReference>
<evidence type="ECO:0000313" key="11">
    <source>
        <dbReference type="EMBL" id="OWW22040.1"/>
    </source>
</evidence>
<dbReference type="CDD" id="cd06223">
    <property type="entry name" value="PRTases_typeI"/>
    <property type="match status" value="1"/>
</dbReference>
<dbReference type="AlphaFoldDB" id="A0A254THC1"/>
<dbReference type="Proteomes" id="UP000197535">
    <property type="component" value="Unassembled WGS sequence"/>
</dbReference>
<reference evidence="11 12" key="1">
    <citation type="submission" date="2016-02" db="EMBL/GenBank/DDBJ databases">
        <authorList>
            <person name="Wen L."/>
            <person name="He K."/>
            <person name="Yang H."/>
        </authorList>
    </citation>
    <scope>NUCLEOTIDE SEQUENCE [LARGE SCALE GENOMIC DNA]</scope>
    <source>
        <strain evidence="11 12">TSA40</strain>
    </source>
</reference>
<dbReference type="GO" id="GO:0005524">
    <property type="term" value="F:ATP binding"/>
    <property type="evidence" value="ECO:0007669"/>
    <property type="project" value="UniProtKB-KW"/>
</dbReference>
<dbReference type="NCBIfam" id="NF005537">
    <property type="entry name" value="PRK07199.1"/>
    <property type="match status" value="1"/>
</dbReference>
<comment type="similarity">
    <text evidence="8">Belongs to the ribose-phosphate pyrophosphokinase family.</text>
</comment>
<proteinExistence type="inferred from homology"/>
<feature type="domain" description="Phosphoribosyltransferase" evidence="9">
    <location>
        <begin position="148"/>
        <end position="282"/>
    </location>
</feature>
<keyword evidence="2" id="KW-0808">Transferase</keyword>
<keyword evidence="3 8" id="KW-0545">Nucleotide biosynthesis</keyword>
<dbReference type="GO" id="GO:0006164">
    <property type="term" value="P:purine nucleotide biosynthetic process"/>
    <property type="evidence" value="ECO:0007669"/>
    <property type="project" value="TreeGrafter"/>
</dbReference>
<evidence type="ECO:0000259" key="10">
    <source>
        <dbReference type="Pfam" id="PF13793"/>
    </source>
</evidence>
<evidence type="ECO:0000256" key="6">
    <source>
        <dbReference type="ARBA" id="ARBA00022840"/>
    </source>
</evidence>
<dbReference type="EMBL" id="LSTO01000001">
    <property type="protein sequence ID" value="OWW22040.1"/>
    <property type="molecule type" value="Genomic_DNA"/>
</dbReference>
<dbReference type="Gene3D" id="3.40.50.2020">
    <property type="match status" value="2"/>
</dbReference>
<dbReference type="GO" id="GO:0000287">
    <property type="term" value="F:magnesium ion binding"/>
    <property type="evidence" value="ECO:0007669"/>
    <property type="project" value="InterPro"/>
</dbReference>
<comment type="caution">
    <text evidence="11">The sequence shown here is derived from an EMBL/GenBank/DDBJ whole genome shotgun (WGS) entry which is preliminary data.</text>
</comment>
<dbReference type="Pfam" id="PF00156">
    <property type="entry name" value="Pribosyltran"/>
    <property type="match status" value="1"/>
</dbReference>
<evidence type="ECO:0000256" key="5">
    <source>
        <dbReference type="ARBA" id="ARBA00022777"/>
    </source>
</evidence>
<comment type="catalytic activity">
    <reaction evidence="7">
        <text>D-ribose 5-phosphate + ATP = 5-phospho-alpha-D-ribose 1-diphosphate + AMP + H(+)</text>
        <dbReference type="Rhea" id="RHEA:15609"/>
        <dbReference type="ChEBI" id="CHEBI:15378"/>
        <dbReference type="ChEBI" id="CHEBI:30616"/>
        <dbReference type="ChEBI" id="CHEBI:58017"/>
        <dbReference type="ChEBI" id="CHEBI:78346"/>
        <dbReference type="ChEBI" id="CHEBI:456215"/>
        <dbReference type="EC" id="2.7.6.1"/>
    </reaction>
</comment>
<dbReference type="OrthoDB" id="324294at2"/>
<dbReference type="PANTHER" id="PTHR10210:SF32">
    <property type="entry name" value="RIBOSE-PHOSPHATE PYROPHOSPHOKINASE 2"/>
    <property type="match status" value="1"/>
</dbReference>
<dbReference type="InterPro" id="IPR005946">
    <property type="entry name" value="Rib-P_diPkinase"/>
</dbReference>
<dbReference type="InterPro" id="IPR029099">
    <property type="entry name" value="Pribosyltran_N"/>
</dbReference>
<evidence type="ECO:0000313" key="12">
    <source>
        <dbReference type="Proteomes" id="UP000197535"/>
    </source>
</evidence>
<keyword evidence="6" id="KW-0067">ATP-binding</keyword>
<dbReference type="Pfam" id="PF13793">
    <property type="entry name" value="Pribosyltran_N"/>
    <property type="match status" value="1"/>
</dbReference>
<keyword evidence="12" id="KW-1185">Reference proteome</keyword>
<feature type="domain" description="Ribose-phosphate pyrophosphokinase N-terminal" evidence="10">
    <location>
        <begin position="5"/>
        <end position="115"/>
    </location>
</feature>
<sequence length="301" mass="32816">MIPILFAMPGNEAFTLHLDRAISCEVGQMEMRRFPDGETYVRLQSQVHGRDVIFVCTLDHPDEKAMALYLAARTARELGARRVGLIAPYLAYMRQDARFKEGEGITSAHFAAFLSDFLDWLVTVDPHLHRHHKLNEIYSIPTKVVHAAAAIGDWIAEHVENPVIIGPDAESEQWASRVAKAVRCPYVVLEKTRKGDHEVEVSALDAAHWKGGTPVLVDDITSTAQTMIAAVAKLKEAGLPAPVCISVHPVFAGSAYQDLLDAGVAKVVSCNTITHPTNSVDVAEAIAIAAVELMSILPINT</sequence>
<dbReference type="FunFam" id="3.40.50.2020:FF:000014">
    <property type="entry name" value="Ribose-phosphate pyrophosphokinase 1"/>
    <property type="match status" value="1"/>
</dbReference>
<gene>
    <name evidence="11" type="ORF">AYR66_23660</name>
</gene>
<evidence type="ECO:0000259" key="9">
    <source>
        <dbReference type="Pfam" id="PF00156"/>
    </source>
</evidence>
<dbReference type="GO" id="GO:0005737">
    <property type="term" value="C:cytoplasm"/>
    <property type="evidence" value="ECO:0007669"/>
    <property type="project" value="TreeGrafter"/>
</dbReference>
<dbReference type="GO" id="GO:0004749">
    <property type="term" value="F:ribose phosphate diphosphokinase activity"/>
    <property type="evidence" value="ECO:0007669"/>
    <property type="project" value="UniProtKB-EC"/>
</dbReference>
<dbReference type="InterPro" id="IPR029057">
    <property type="entry name" value="PRTase-like"/>
</dbReference>
<keyword evidence="4" id="KW-0547">Nucleotide-binding</keyword>
<dbReference type="RefSeq" id="WP_088708870.1">
    <property type="nucleotide sequence ID" value="NZ_LSTO01000001.1"/>
</dbReference>
<organism evidence="11 12">
    <name type="scientific">Noviherbaspirillum denitrificans</name>
    <dbReference type="NCBI Taxonomy" id="1968433"/>
    <lineage>
        <taxon>Bacteria</taxon>
        <taxon>Pseudomonadati</taxon>
        <taxon>Pseudomonadota</taxon>
        <taxon>Betaproteobacteria</taxon>
        <taxon>Burkholderiales</taxon>
        <taxon>Oxalobacteraceae</taxon>
        <taxon>Noviherbaspirillum</taxon>
    </lineage>
</organism>
<dbReference type="InterPro" id="IPR000836">
    <property type="entry name" value="PRTase_dom"/>
</dbReference>
<name>A0A254THC1_9BURK</name>